<reference evidence="5" key="1">
    <citation type="journal article" date="2013" name="Stand. Genomic Sci.">
        <title>Complete genome sequence of Desulfocapsa sulfexigens, a marine deltaproteobacterium specialized in disproportionating inorganic sulfur compounds.</title>
        <authorList>
            <person name="Finster K.W."/>
            <person name="Kjeldsen K.U."/>
            <person name="Kube M."/>
            <person name="Reinhardt R."/>
            <person name="Mussmann M."/>
            <person name="Amann R."/>
            <person name="Schreiber L."/>
        </authorList>
    </citation>
    <scope>NUCLEOTIDE SEQUENCE [LARGE SCALE GENOMIC DNA]</scope>
    <source>
        <strain evidence="5">DSM 10523 / SB164P1</strain>
    </source>
</reference>
<dbReference type="GO" id="GO:0043190">
    <property type="term" value="C:ATP-binding cassette (ABC) transporter complex"/>
    <property type="evidence" value="ECO:0007669"/>
    <property type="project" value="InterPro"/>
</dbReference>
<dbReference type="AlphaFoldDB" id="M1P3P3"/>
<dbReference type="CDD" id="cd01071">
    <property type="entry name" value="PBP2_PhnD_like"/>
    <property type="match status" value="1"/>
</dbReference>
<dbReference type="Pfam" id="PF12974">
    <property type="entry name" value="Phosphonate-bd"/>
    <property type="match status" value="1"/>
</dbReference>
<dbReference type="NCBIfam" id="TIGR01098">
    <property type="entry name" value="3A0109s03R"/>
    <property type="match status" value="1"/>
</dbReference>
<feature type="signal peptide" evidence="3">
    <location>
        <begin position="1"/>
        <end position="22"/>
    </location>
</feature>
<accession>M1P3P3</accession>
<dbReference type="SUPFAM" id="SSF53850">
    <property type="entry name" value="Periplasmic binding protein-like II"/>
    <property type="match status" value="1"/>
</dbReference>
<dbReference type="PANTHER" id="PTHR35841:SF1">
    <property type="entry name" value="PHOSPHONATES-BINDING PERIPLASMIC PROTEIN"/>
    <property type="match status" value="1"/>
</dbReference>
<evidence type="ECO:0000256" key="2">
    <source>
        <dbReference type="ARBA" id="ARBA00022729"/>
    </source>
</evidence>
<comment type="similarity">
    <text evidence="1">Belongs to the phosphate/phosphite/phosphonate binding protein family.</text>
</comment>
<dbReference type="GO" id="GO:0055085">
    <property type="term" value="P:transmembrane transport"/>
    <property type="evidence" value="ECO:0007669"/>
    <property type="project" value="InterPro"/>
</dbReference>
<evidence type="ECO:0000256" key="3">
    <source>
        <dbReference type="SAM" id="SignalP"/>
    </source>
</evidence>
<dbReference type="Gene3D" id="3.40.190.10">
    <property type="entry name" value="Periplasmic binding protein-like II"/>
    <property type="match status" value="2"/>
</dbReference>
<keyword evidence="2 3" id="KW-0732">Signal</keyword>
<keyword evidence="5" id="KW-1185">Reference proteome</keyword>
<dbReference type="InterPro" id="IPR005770">
    <property type="entry name" value="PhnD"/>
</dbReference>
<gene>
    <name evidence="4" type="ordered locus">UWK_01530</name>
</gene>
<organism evidence="4 5">
    <name type="scientific">Desulfocapsa sulfexigens (strain DSM 10523 / SB164P1)</name>
    <dbReference type="NCBI Taxonomy" id="1167006"/>
    <lineage>
        <taxon>Bacteria</taxon>
        <taxon>Pseudomonadati</taxon>
        <taxon>Thermodesulfobacteriota</taxon>
        <taxon>Desulfobulbia</taxon>
        <taxon>Desulfobulbales</taxon>
        <taxon>Desulfocapsaceae</taxon>
        <taxon>Desulfocapsa</taxon>
    </lineage>
</organism>
<evidence type="ECO:0000313" key="5">
    <source>
        <dbReference type="Proteomes" id="UP000011721"/>
    </source>
</evidence>
<dbReference type="KEGG" id="dsf:UWK_01530"/>
<protein>
    <submittedName>
        <fullName evidence="4">Phosphonate ABC transporter, periplasmic phosphonate binding protein</fullName>
    </submittedName>
</protein>
<evidence type="ECO:0000256" key="1">
    <source>
        <dbReference type="ARBA" id="ARBA00007162"/>
    </source>
</evidence>
<dbReference type="Proteomes" id="UP000011721">
    <property type="component" value="Chromosome"/>
</dbReference>
<dbReference type="eggNOG" id="COG3221">
    <property type="taxonomic scope" value="Bacteria"/>
</dbReference>
<dbReference type="NCBIfam" id="TIGR03431">
    <property type="entry name" value="PhnD"/>
    <property type="match status" value="1"/>
</dbReference>
<dbReference type="GO" id="GO:0015716">
    <property type="term" value="P:organic phosphonate transport"/>
    <property type="evidence" value="ECO:0007669"/>
    <property type="project" value="InterPro"/>
</dbReference>
<dbReference type="STRING" id="1167006.UWK_01530"/>
<feature type="chain" id="PRO_5004016032" evidence="3">
    <location>
        <begin position="23"/>
        <end position="291"/>
    </location>
</feature>
<dbReference type="RefSeq" id="WP_015403779.1">
    <property type="nucleotide sequence ID" value="NC_020304.1"/>
</dbReference>
<dbReference type="OrthoDB" id="527737at2"/>
<name>M1P3P3_DESSD</name>
<dbReference type="InterPro" id="IPR017797">
    <property type="entry name" value="Phosphnate-bd"/>
</dbReference>
<sequence length="291" mass="31386">MKRLIMTVMVLFTLATLTTASAAVKEGWPETLTYGVIPVASSRNMSDSFGGLVQHLEKELGIKVKLQVAGDYAGVITGMQHGHIDLAYLGPKSYCEAAIRAGAEALVVEVGQSGVAGYHGYIITKAGSGLNSLDDLKGKKWAFTDPHSTSGTLVPTVYFNNINISPEKYFGKVIYSGSHEASILSVKAGKVDGASTNDLDFDRGLGTHWNKDDFNIIWTSDLIPGSPMAARADLPASLKQAIQEAFISYQDKDGLEKLKISGFQKADDKLYDGIRELIALKKALKERVANK</sequence>
<dbReference type="HOGENOM" id="CLU_051472_6_4_7"/>
<dbReference type="PATRIC" id="fig|1167006.5.peg.1684"/>
<dbReference type="PANTHER" id="PTHR35841">
    <property type="entry name" value="PHOSPHONATES-BINDING PERIPLASMIC PROTEIN"/>
    <property type="match status" value="1"/>
</dbReference>
<evidence type="ECO:0000313" key="4">
    <source>
        <dbReference type="EMBL" id="AGF78088.1"/>
    </source>
</evidence>
<dbReference type="EMBL" id="CP003985">
    <property type="protein sequence ID" value="AGF78088.1"/>
    <property type="molecule type" value="Genomic_DNA"/>
</dbReference>
<proteinExistence type="inferred from homology"/>